<dbReference type="Gene3D" id="1.20.1530.20">
    <property type="match status" value="1"/>
</dbReference>
<feature type="transmembrane region" description="Helical" evidence="11">
    <location>
        <begin position="53"/>
        <end position="72"/>
    </location>
</feature>
<dbReference type="InterPro" id="IPR038770">
    <property type="entry name" value="Na+/solute_symporter_sf"/>
</dbReference>
<protein>
    <submittedName>
        <fullName evidence="13">Monovalent cation:proton antiporter-2 (CPA2) family protein</fullName>
    </submittedName>
</protein>
<feature type="transmembrane region" description="Helical" evidence="11">
    <location>
        <begin position="177"/>
        <end position="196"/>
    </location>
</feature>
<feature type="transmembrane region" description="Helical" evidence="11">
    <location>
        <begin position="259"/>
        <end position="277"/>
    </location>
</feature>
<proteinExistence type="inferred from homology"/>
<dbReference type="InterPro" id="IPR036291">
    <property type="entry name" value="NAD(P)-bd_dom_sf"/>
</dbReference>
<evidence type="ECO:0000256" key="7">
    <source>
        <dbReference type="ARBA" id="ARBA00022958"/>
    </source>
</evidence>
<evidence type="ECO:0000256" key="9">
    <source>
        <dbReference type="ARBA" id="ARBA00023065"/>
    </source>
</evidence>
<feature type="transmembrane region" description="Helical" evidence="11">
    <location>
        <begin position="6"/>
        <end position="22"/>
    </location>
</feature>
<comment type="subcellular location">
    <subcellularLocation>
        <location evidence="1">Membrane</location>
        <topology evidence="1">Multi-pass membrane protein</topology>
    </subcellularLocation>
</comment>
<evidence type="ECO:0000313" key="14">
    <source>
        <dbReference type="Proteomes" id="UP001258994"/>
    </source>
</evidence>
<feature type="transmembrane region" description="Helical" evidence="11">
    <location>
        <begin position="29"/>
        <end position="47"/>
    </location>
</feature>
<accession>A0ABY9TTY0</accession>
<dbReference type="Pfam" id="PF02254">
    <property type="entry name" value="TrkA_N"/>
    <property type="match status" value="1"/>
</dbReference>
<keyword evidence="7" id="KW-0630">Potassium</keyword>
<dbReference type="Proteomes" id="UP001258994">
    <property type="component" value="Chromosome"/>
</dbReference>
<dbReference type="Gene3D" id="3.40.50.720">
    <property type="entry name" value="NAD(P)-binding Rossmann-like Domain"/>
    <property type="match status" value="1"/>
</dbReference>
<keyword evidence="5" id="KW-0633">Potassium transport</keyword>
<keyword evidence="14" id="KW-1185">Reference proteome</keyword>
<reference evidence="14" key="1">
    <citation type="submission" date="2023-09" db="EMBL/GenBank/DDBJ databases">
        <authorList>
            <person name="Li S."/>
            <person name="Li X."/>
            <person name="Zhang C."/>
            <person name="Zhao Z."/>
        </authorList>
    </citation>
    <scope>NUCLEOTIDE SEQUENCE [LARGE SCALE GENOMIC DNA]</scope>
    <source>
        <strain evidence="14">SQ149</strain>
    </source>
</reference>
<feature type="domain" description="RCK N-terminal" evidence="12">
    <location>
        <begin position="392"/>
        <end position="523"/>
    </location>
</feature>
<evidence type="ECO:0000256" key="2">
    <source>
        <dbReference type="ARBA" id="ARBA00005551"/>
    </source>
</evidence>
<keyword evidence="9" id="KW-0406">Ion transport</keyword>
<evidence type="ECO:0000256" key="10">
    <source>
        <dbReference type="ARBA" id="ARBA00023136"/>
    </source>
</evidence>
<organism evidence="13 14">
    <name type="scientific">Thalassotalea psychrophila</name>
    <dbReference type="NCBI Taxonomy" id="3065647"/>
    <lineage>
        <taxon>Bacteria</taxon>
        <taxon>Pseudomonadati</taxon>
        <taxon>Pseudomonadota</taxon>
        <taxon>Gammaproteobacteria</taxon>
        <taxon>Alteromonadales</taxon>
        <taxon>Colwelliaceae</taxon>
        <taxon>Thalassotalea</taxon>
    </lineage>
</organism>
<feature type="transmembrane region" description="Helical" evidence="11">
    <location>
        <begin position="353"/>
        <end position="371"/>
    </location>
</feature>
<dbReference type="EMBL" id="CP134145">
    <property type="protein sequence ID" value="WNC72282.1"/>
    <property type="molecule type" value="Genomic_DNA"/>
</dbReference>
<evidence type="ECO:0000313" key="13">
    <source>
        <dbReference type="EMBL" id="WNC72282.1"/>
    </source>
</evidence>
<feature type="transmembrane region" description="Helical" evidence="11">
    <location>
        <begin position="112"/>
        <end position="129"/>
    </location>
</feature>
<feature type="transmembrane region" description="Helical" evidence="11">
    <location>
        <begin position="84"/>
        <end position="106"/>
    </location>
</feature>
<evidence type="ECO:0000256" key="5">
    <source>
        <dbReference type="ARBA" id="ARBA00022538"/>
    </source>
</evidence>
<dbReference type="RefSeq" id="WP_348391401.1">
    <property type="nucleotide sequence ID" value="NZ_CP134145.1"/>
</dbReference>
<dbReference type="InterPro" id="IPR003148">
    <property type="entry name" value="RCK_N"/>
</dbReference>
<gene>
    <name evidence="13" type="ORF">RGQ13_19520</name>
</gene>
<evidence type="ECO:0000256" key="1">
    <source>
        <dbReference type="ARBA" id="ARBA00004141"/>
    </source>
</evidence>
<evidence type="ECO:0000259" key="12">
    <source>
        <dbReference type="PROSITE" id="PS51201"/>
    </source>
</evidence>
<dbReference type="SUPFAM" id="SSF51735">
    <property type="entry name" value="NAD(P)-binding Rossmann-fold domains"/>
    <property type="match status" value="1"/>
</dbReference>
<evidence type="ECO:0000256" key="3">
    <source>
        <dbReference type="ARBA" id="ARBA00022448"/>
    </source>
</evidence>
<evidence type="ECO:0000256" key="11">
    <source>
        <dbReference type="SAM" id="Phobius"/>
    </source>
</evidence>
<dbReference type="PROSITE" id="PS51201">
    <property type="entry name" value="RCK_N"/>
    <property type="match status" value="1"/>
</dbReference>
<feature type="transmembrane region" description="Helical" evidence="11">
    <location>
        <begin position="283"/>
        <end position="308"/>
    </location>
</feature>
<dbReference type="InterPro" id="IPR004771">
    <property type="entry name" value="K/H_exchanger"/>
</dbReference>
<evidence type="ECO:0000256" key="6">
    <source>
        <dbReference type="ARBA" id="ARBA00022692"/>
    </source>
</evidence>
<keyword evidence="3" id="KW-0813">Transport</keyword>
<sequence>MSALTSGVIFLSAAVIAVPIFTRFKLGAILGYLAAGLIIGPSVLGLINDPEQILHFAELGVVFLLFVIGLELEPEKLLRMRNQILFIGGGQLLFCALAITAILLLLSFDWKIALVLGLAFGLSSTAFAIQLMKEKRLLTTPLGQKGFSILLMQDLAVIPILLLVAALAGSSNPNEPAWYISVLVIVGVLFSGRYLVNPLLRIMSRYGNTEVMTAAALLIVIATALVMQLVGLSMGLGAFIAGILLANSSFRHQLEVEIAPFKGLLLGLFFIAIGMNLELDLLIAQPVVIIGASLVLITIKTAIIYGLLRFNNQAGTHPLRLALMLSQGGEFAFVIFNLAVADSLLPNEIAGQATLIVGISMALTSPLVILYEKLQQRKTATPEYDTETDILEPEVIIAGFGRFGQITGRILTANNIHFTALDNNAEHIEFIKQFGNKVFFGDATNLRLLKAAGIEHVRIMFIAADSDKHGFDIAKTVKEHFPHIKIIARAKSRFSVLKYRDIGVYTNVREMFDSSLTAAQIVLEEYGFDKAKAKHLVKVFKAHDEEMLEKSYQGQNKFDIKELIKVSNQGRAELETLFKQDHD</sequence>
<name>A0ABY9TTY0_9GAMM</name>
<dbReference type="InterPro" id="IPR006153">
    <property type="entry name" value="Cation/H_exchanger_TM"/>
</dbReference>
<keyword evidence="6 11" id="KW-0812">Transmembrane</keyword>
<dbReference type="NCBIfam" id="TIGR00932">
    <property type="entry name" value="2a37"/>
    <property type="match status" value="1"/>
</dbReference>
<dbReference type="Pfam" id="PF00999">
    <property type="entry name" value="Na_H_Exchanger"/>
    <property type="match status" value="1"/>
</dbReference>
<keyword evidence="4" id="KW-0050">Antiport</keyword>
<dbReference type="PANTHER" id="PTHR46157:SF4">
    <property type="entry name" value="K(+) EFFLUX ANTIPORTER 3, CHLOROPLASTIC"/>
    <property type="match status" value="1"/>
</dbReference>
<keyword evidence="10 11" id="KW-0472">Membrane</keyword>
<keyword evidence="8 11" id="KW-1133">Transmembrane helix</keyword>
<evidence type="ECO:0000256" key="4">
    <source>
        <dbReference type="ARBA" id="ARBA00022449"/>
    </source>
</evidence>
<evidence type="ECO:0000256" key="8">
    <source>
        <dbReference type="ARBA" id="ARBA00022989"/>
    </source>
</evidence>
<dbReference type="PANTHER" id="PTHR46157">
    <property type="entry name" value="K(+) EFFLUX ANTIPORTER 3, CHLOROPLASTIC"/>
    <property type="match status" value="1"/>
</dbReference>
<feature type="transmembrane region" description="Helical" evidence="11">
    <location>
        <begin position="150"/>
        <end position="171"/>
    </location>
</feature>
<comment type="similarity">
    <text evidence="2">Belongs to the monovalent cation:proton antiporter 2 (CPA2) transporter (TC 2.A.37) family.</text>
</comment>